<accession>A0A7J3MYB0</accession>
<dbReference type="InterPro" id="IPR046346">
    <property type="entry name" value="Aminoacid_DH-like_N_sf"/>
</dbReference>
<gene>
    <name evidence="3" type="ORF">ENT99_03555</name>
    <name evidence="4" type="ORF">ENU64_03775</name>
</gene>
<protein>
    <submittedName>
        <fullName evidence="4">Methylenetetrahydrofolate dehydrogenase</fullName>
    </submittedName>
</protein>
<dbReference type="Pfam" id="PF09176">
    <property type="entry name" value="Mpt_N"/>
    <property type="match status" value="1"/>
</dbReference>
<dbReference type="EMBL" id="DTDH01000110">
    <property type="protein sequence ID" value="HGT98528.1"/>
    <property type="molecule type" value="Genomic_DNA"/>
</dbReference>
<name>A0A7J3MYB0_9CREN</name>
<organism evidence="4">
    <name type="scientific">Ignisphaera aggregans</name>
    <dbReference type="NCBI Taxonomy" id="334771"/>
    <lineage>
        <taxon>Archaea</taxon>
        <taxon>Thermoproteota</taxon>
        <taxon>Thermoprotei</taxon>
        <taxon>Desulfurococcales</taxon>
        <taxon>Desulfurococcaceae</taxon>
        <taxon>Ignisphaera</taxon>
    </lineage>
</organism>
<evidence type="ECO:0000259" key="1">
    <source>
        <dbReference type="Pfam" id="PF01488"/>
    </source>
</evidence>
<evidence type="ECO:0000259" key="2">
    <source>
        <dbReference type="Pfam" id="PF09176"/>
    </source>
</evidence>
<dbReference type="InterPro" id="IPR036291">
    <property type="entry name" value="NAD(P)-bd_dom_sf"/>
</dbReference>
<dbReference type="SUPFAM" id="SSF53223">
    <property type="entry name" value="Aminoacid dehydrogenase-like, N-terminal domain"/>
    <property type="match status" value="1"/>
</dbReference>
<dbReference type="EMBL" id="DTAU01000064">
    <property type="protein sequence ID" value="HFQ78764.1"/>
    <property type="molecule type" value="Genomic_DNA"/>
</dbReference>
<feature type="non-terminal residue" evidence="4">
    <location>
        <position position="276"/>
    </location>
</feature>
<dbReference type="Gene3D" id="3.40.50.10280">
    <property type="entry name" value="Methylene-tetrahydromethanopterin dehydrogenase, N-terminal domain"/>
    <property type="match status" value="1"/>
</dbReference>
<comment type="caution">
    <text evidence="4">The sequence shown here is derived from an EMBL/GenBank/DDBJ whole genome shotgun (WGS) entry which is preliminary data.</text>
</comment>
<evidence type="ECO:0000313" key="3">
    <source>
        <dbReference type="EMBL" id="HFQ78764.1"/>
    </source>
</evidence>
<dbReference type="InterPro" id="IPR006151">
    <property type="entry name" value="Shikm_DH/Glu-tRNA_Rdtase"/>
</dbReference>
<evidence type="ECO:0000313" key="4">
    <source>
        <dbReference type="EMBL" id="HGT98528.1"/>
    </source>
</evidence>
<feature type="domain" description="Methylene-tetrahydromethanopterin dehydrogenase N-terminal" evidence="2">
    <location>
        <begin position="36"/>
        <end position="103"/>
    </location>
</feature>
<sequence>MSSSFNQPKLAILFLDTDKHVSPFEPLMVIDLFPEAHILLYSNVEPEDVQRIVQDAMFPRGSKGIKYTKMFIGGYDVEKVEKIVEIVKKTMFPPFEFAVIVDPRGSNTTAAAAVAKMYQLSIKHGFSDFKNNKVVILAGTGPVGFAAAVMFGLEGASVYVTSRSIEKAKAIADRVNKEVGLNVVEGIKAHTQEEICKGIEEADLILASGAAGIRLLSLETLKKCGKKVKIVADVNAVPPTGIEGLEPNDEDKEILPGVYGVGALRIGSLKNKILAE</sequence>
<feature type="domain" description="Quinate/shikimate 5-dehydrogenase/glutamyl-tRNA reductase" evidence="1">
    <location>
        <begin position="124"/>
        <end position="234"/>
    </location>
</feature>
<dbReference type="SUPFAM" id="SSF51735">
    <property type="entry name" value="NAD(P)-binding Rossmann-fold domains"/>
    <property type="match status" value="1"/>
</dbReference>
<dbReference type="AlphaFoldDB" id="A0A7J3MYB0"/>
<proteinExistence type="predicted"/>
<dbReference type="Pfam" id="PF01488">
    <property type="entry name" value="Shikimate_DH"/>
    <property type="match status" value="1"/>
</dbReference>
<reference evidence="4" key="1">
    <citation type="journal article" date="2020" name="mSystems">
        <title>Genome- and Community-Level Interaction Insights into Carbon Utilization and Element Cycling Functions of Hydrothermarchaeota in Hydrothermal Sediment.</title>
        <authorList>
            <person name="Zhou Z."/>
            <person name="Liu Y."/>
            <person name="Xu W."/>
            <person name="Pan J."/>
            <person name="Luo Z.H."/>
            <person name="Li M."/>
        </authorList>
    </citation>
    <scope>NUCLEOTIDE SEQUENCE [LARGE SCALE GENOMIC DNA]</scope>
    <source>
        <strain evidence="3">SpSt-629</strain>
        <strain evidence="4">SpSt-688</strain>
    </source>
</reference>
<dbReference type="InterPro" id="IPR037089">
    <property type="entry name" value="Methyl-teptahyd_DH_N_sf"/>
</dbReference>
<dbReference type="Gene3D" id="3.40.50.720">
    <property type="entry name" value="NAD(P)-binding Rossmann-like Domain"/>
    <property type="match status" value="1"/>
</dbReference>
<dbReference type="InterPro" id="IPR015259">
    <property type="entry name" value="Methyl-teptahyd_DH_N"/>
</dbReference>